<evidence type="ECO:0000313" key="1">
    <source>
        <dbReference type="EMBL" id="KAF2541947.1"/>
    </source>
</evidence>
<proteinExistence type="predicted"/>
<name>A0A8S9GBK6_BRACR</name>
<reference evidence="1" key="1">
    <citation type="submission" date="2019-12" db="EMBL/GenBank/DDBJ databases">
        <title>Genome sequencing and annotation of Brassica cretica.</title>
        <authorList>
            <person name="Studholme D.J."/>
            <person name="Sarris P.F."/>
        </authorList>
    </citation>
    <scope>NUCLEOTIDE SEQUENCE</scope>
    <source>
        <strain evidence="1">PFS-001/15</strain>
        <tissue evidence="1">Leaf</tissue>
    </source>
</reference>
<dbReference type="Proteomes" id="UP000712281">
    <property type="component" value="Unassembled WGS sequence"/>
</dbReference>
<protein>
    <submittedName>
        <fullName evidence="1">Uncharacterized protein</fullName>
    </submittedName>
</protein>
<evidence type="ECO:0000313" key="2">
    <source>
        <dbReference type="Proteomes" id="UP000712281"/>
    </source>
</evidence>
<comment type="caution">
    <text evidence="1">The sequence shown here is derived from an EMBL/GenBank/DDBJ whole genome shotgun (WGS) entry which is preliminary data.</text>
</comment>
<accession>A0A8S9GBK6</accession>
<sequence length="91" mass="10298">MLAVALAVALSLEHKGTQRALEYREHKSKFVVFYMIQTFSMIQSLSHIHRLERFILSNYVSSLVATDLSPCPMSRSTITATFLVNHEETPG</sequence>
<organism evidence="1 2">
    <name type="scientific">Brassica cretica</name>
    <name type="common">Mustard</name>
    <dbReference type="NCBI Taxonomy" id="69181"/>
    <lineage>
        <taxon>Eukaryota</taxon>
        <taxon>Viridiplantae</taxon>
        <taxon>Streptophyta</taxon>
        <taxon>Embryophyta</taxon>
        <taxon>Tracheophyta</taxon>
        <taxon>Spermatophyta</taxon>
        <taxon>Magnoliopsida</taxon>
        <taxon>eudicotyledons</taxon>
        <taxon>Gunneridae</taxon>
        <taxon>Pentapetalae</taxon>
        <taxon>rosids</taxon>
        <taxon>malvids</taxon>
        <taxon>Brassicales</taxon>
        <taxon>Brassicaceae</taxon>
        <taxon>Brassiceae</taxon>
        <taxon>Brassica</taxon>
    </lineage>
</organism>
<dbReference type="EMBL" id="QGKW02002005">
    <property type="protein sequence ID" value="KAF2541947.1"/>
    <property type="molecule type" value="Genomic_DNA"/>
</dbReference>
<gene>
    <name evidence="1" type="ORF">F2Q68_00032796</name>
</gene>
<dbReference type="AlphaFoldDB" id="A0A8S9GBK6"/>